<dbReference type="Proteomes" id="UP000273022">
    <property type="component" value="Unassembled WGS sequence"/>
</dbReference>
<proteinExistence type="predicted"/>
<feature type="transmembrane region" description="Helical" evidence="1">
    <location>
        <begin position="40"/>
        <end position="58"/>
    </location>
</feature>
<dbReference type="AlphaFoldDB" id="A0A3A6TBU4"/>
<feature type="non-terminal residue" evidence="2">
    <location>
        <position position="1"/>
    </location>
</feature>
<gene>
    <name evidence="2" type="ORF">D5R81_19160</name>
</gene>
<protein>
    <submittedName>
        <fullName evidence="2">Uncharacterized protein</fullName>
    </submittedName>
</protein>
<dbReference type="EMBL" id="QYYH01000212">
    <property type="protein sequence ID" value="RJY02498.1"/>
    <property type="molecule type" value="Genomic_DNA"/>
</dbReference>
<evidence type="ECO:0000256" key="1">
    <source>
        <dbReference type="SAM" id="Phobius"/>
    </source>
</evidence>
<keyword evidence="1" id="KW-0472">Membrane</keyword>
<sequence>YLLCVETDKYYKIAPFAPFIKPIQLIINDLFMVFVDQKDLHPITLITLITLITVINGIRFQKREIA</sequence>
<evidence type="ECO:0000313" key="2">
    <source>
        <dbReference type="EMBL" id="RJY02498.1"/>
    </source>
</evidence>
<evidence type="ECO:0000313" key="3">
    <source>
        <dbReference type="Proteomes" id="UP000273022"/>
    </source>
</evidence>
<keyword evidence="3" id="KW-1185">Reference proteome</keyword>
<organism evidence="2 3">
    <name type="scientific">Parashewanella spongiae</name>
    <dbReference type="NCBI Taxonomy" id="342950"/>
    <lineage>
        <taxon>Bacteria</taxon>
        <taxon>Pseudomonadati</taxon>
        <taxon>Pseudomonadota</taxon>
        <taxon>Gammaproteobacteria</taxon>
        <taxon>Alteromonadales</taxon>
        <taxon>Shewanellaceae</taxon>
        <taxon>Parashewanella</taxon>
    </lineage>
</organism>
<keyword evidence="1" id="KW-1133">Transmembrane helix</keyword>
<name>A0A3A6TBU4_9GAMM</name>
<reference evidence="2 3" key="1">
    <citation type="submission" date="2018-09" db="EMBL/GenBank/DDBJ databases">
        <title>Phylogeny of the Shewanellaceae, and recommendation for two new genera, Pseudoshewanella and Parashewanella.</title>
        <authorList>
            <person name="Wang G."/>
        </authorList>
    </citation>
    <scope>NUCLEOTIDE SEQUENCE [LARGE SCALE GENOMIC DNA]</scope>
    <source>
        <strain evidence="2 3">KCTC 22492</strain>
    </source>
</reference>
<dbReference type="RefSeq" id="WP_207805343.1">
    <property type="nucleotide sequence ID" value="NZ_ML064795.1"/>
</dbReference>
<accession>A0A3A6TBU4</accession>
<comment type="caution">
    <text evidence="2">The sequence shown here is derived from an EMBL/GenBank/DDBJ whole genome shotgun (WGS) entry which is preliminary data.</text>
</comment>
<keyword evidence="1" id="KW-0812">Transmembrane</keyword>